<protein>
    <submittedName>
        <fullName evidence="2">Uncharacterized protein</fullName>
    </submittedName>
</protein>
<proteinExistence type="predicted"/>
<evidence type="ECO:0000313" key="1">
    <source>
        <dbReference type="EMBL" id="CAF4777012.1"/>
    </source>
</evidence>
<name>A0A8S3CPT2_9BILA</name>
<evidence type="ECO:0000313" key="2">
    <source>
        <dbReference type="EMBL" id="CAF4932310.1"/>
    </source>
</evidence>
<sequence length="16" mass="1958">MADDEFDRVSEILFDR</sequence>
<organism evidence="2 3">
    <name type="scientific">Rotaria magnacalcarata</name>
    <dbReference type="NCBI Taxonomy" id="392030"/>
    <lineage>
        <taxon>Eukaryota</taxon>
        <taxon>Metazoa</taxon>
        <taxon>Spiralia</taxon>
        <taxon>Gnathifera</taxon>
        <taxon>Rotifera</taxon>
        <taxon>Eurotatoria</taxon>
        <taxon>Bdelloidea</taxon>
        <taxon>Philodinida</taxon>
        <taxon>Philodinidae</taxon>
        <taxon>Rotaria</taxon>
    </lineage>
</organism>
<feature type="non-terminal residue" evidence="2">
    <location>
        <position position="16"/>
    </location>
</feature>
<dbReference type="Proteomes" id="UP000676336">
    <property type="component" value="Unassembled WGS sequence"/>
</dbReference>
<accession>A0A8S3CPT2</accession>
<gene>
    <name evidence="1" type="ORF">SMN809_LOCUS46181</name>
    <name evidence="2" type="ORF">SMN809_LOCUS53240</name>
</gene>
<dbReference type="EMBL" id="CAJOBI010182682">
    <property type="protein sequence ID" value="CAF4932310.1"/>
    <property type="molecule type" value="Genomic_DNA"/>
</dbReference>
<reference evidence="2" key="1">
    <citation type="submission" date="2021-02" db="EMBL/GenBank/DDBJ databases">
        <authorList>
            <person name="Nowell W R."/>
        </authorList>
    </citation>
    <scope>NUCLEOTIDE SEQUENCE</scope>
</reference>
<comment type="caution">
    <text evidence="2">The sequence shown here is derived from an EMBL/GenBank/DDBJ whole genome shotgun (WGS) entry which is preliminary data.</text>
</comment>
<dbReference type="AlphaFoldDB" id="A0A8S3CPT2"/>
<evidence type="ECO:0000313" key="3">
    <source>
        <dbReference type="Proteomes" id="UP000676336"/>
    </source>
</evidence>
<dbReference type="EMBL" id="CAJOBI010143101">
    <property type="protein sequence ID" value="CAF4777012.1"/>
    <property type="molecule type" value="Genomic_DNA"/>
</dbReference>